<gene>
    <name evidence="1" type="ORF">K8F61_17070</name>
</gene>
<protein>
    <submittedName>
        <fullName evidence="1">Uncharacterized protein</fullName>
    </submittedName>
</protein>
<evidence type="ECO:0000313" key="1">
    <source>
        <dbReference type="EMBL" id="UGS26316.1"/>
    </source>
</evidence>
<accession>A0ABY3RQW7</accession>
<keyword evidence="2" id="KW-1185">Reference proteome</keyword>
<evidence type="ECO:0000313" key="2">
    <source>
        <dbReference type="Proteomes" id="UP001199642"/>
    </source>
</evidence>
<organism evidence="1 2">
    <name type="scientific">Microbacterium resistens</name>
    <dbReference type="NCBI Taxonomy" id="156977"/>
    <lineage>
        <taxon>Bacteria</taxon>
        <taxon>Bacillati</taxon>
        <taxon>Actinomycetota</taxon>
        <taxon>Actinomycetes</taxon>
        <taxon>Micrococcales</taxon>
        <taxon>Microbacteriaceae</taxon>
        <taxon>Microbacterium</taxon>
    </lineage>
</organism>
<proteinExistence type="predicted"/>
<dbReference type="RefSeq" id="WP_231820021.1">
    <property type="nucleotide sequence ID" value="NZ_CP082781.1"/>
</dbReference>
<reference evidence="1 2" key="1">
    <citation type="submission" date="2023-01" db="EMBL/GenBank/DDBJ databases">
        <title>Characterization of estradiol degrading bacteria Microbacterium sp. MZT7 and reveal degrading genes through genome analysis.</title>
        <authorList>
            <person name="Hao P."/>
            <person name="Gao Y."/>
        </authorList>
    </citation>
    <scope>NUCLEOTIDE SEQUENCE [LARGE SCALE GENOMIC DNA]</scope>
    <source>
        <strain evidence="1 2">MZT7</strain>
    </source>
</reference>
<sequence>MRLTARIPADQGKVRRLTLRLLYEGTPDSDGIDVTDVQIQPGDPSGVTIHPSDVVIRRGGPQWRNGVVTRTTDEVIILSNADLATPTRVTVTPARPGAVRVGPFRFGRLIGPAYVDGETGRAPFGHGRAPLITERSDGHVAVTTDQPVHMTVGWSERS</sequence>
<dbReference type="Proteomes" id="UP001199642">
    <property type="component" value="Chromosome"/>
</dbReference>
<dbReference type="EMBL" id="CP082781">
    <property type="protein sequence ID" value="UGS26316.1"/>
    <property type="molecule type" value="Genomic_DNA"/>
</dbReference>
<name>A0ABY3RQW7_9MICO</name>